<dbReference type="InterPro" id="IPR005123">
    <property type="entry name" value="Oxoglu/Fe-dep_dioxygenase_dom"/>
</dbReference>
<dbReference type="Pfam" id="PF14226">
    <property type="entry name" value="DIOX_N"/>
    <property type="match status" value="1"/>
</dbReference>
<evidence type="ECO:0000256" key="9">
    <source>
        <dbReference type="ARBA" id="ARBA00047725"/>
    </source>
</evidence>
<dbReference type="SUPFAM" id="SSF51197">
    <property type="entry name" value="Clavaminate synthase-like"/>
    <property type="match status" value="1"/>
</dbReference>
<evidence type="ECO:0000256" key="10">
    <source>
        <dbReference type="ARBA" id="ARBA00049359"/>
    </source>
</evidence>
<proteinExistence type="inferred from homology"/>
<reference evidence="14" key="1">
    <citation type="submission" date="2018-06" db="EMBL/GenBank/DDBJ databases">
        <authorList>
            <person name="Khan S.A."/>
        </authorList>
    </citation>
    <scope>NUCLEOTIDE SEQUENCE [LARGE SCALE GENOMIC DNA]</scope>
    <source>
        <strain evidence="14">DB-1506</strain>
    </source>
</reference>
<dbReference type="AlphaFoldDB" id="A0A327M4X4"/>
<dbReference type="GO" id="GO:0046872">
    <property type="term" value="F:metal ion binding"/>
    <property type="evidence" value="ECO:0007669"/>
    <property type="project" value="UniProtKB-KW"/>
</dbReference>
<dbReference type="PROSITE" id="PS51471">
    <property type="entry name" value="FE2OG_OXY"/>
    <property type="match status" value="1"/>
</dbReference>
<evidence type="ECO:0000256" key="7">
    <source>
        <dbReference type="ARBA" id="ARBA00031011"/>
    </source>
</evidence>
<evidence type="ECO:0000256" key="4">
    <source>
        <dbReference type="ARBA" id="ARBA00012531"/>
    </source>
</evidence>
<evidence type="ECO:0000256" key="2">
    <source>
        <dbReference type="ARBA" id="ARBA00004767"/>
    </source>
</evidence>
<protein>
    <recommendedName>
        <fullName evidence="5">2-oxoglutarate-dependent ethylene/succinate-forming enzyme</fullName>
        <ecNumber evidence="4">1.13.12.19</ecNumber>
        <ecNumber evidence="3">1.14.20.7</ecNumber>
    </recommendedName>
    <alternativeName>
        <fullName evidence="7">2-oxoglutarate dioxygenase (ethylene-forming)</fullName>
    </alternativeName>
    <alternativeName>
        <fullName evidence="8">2-oxoglutarate/L-arginine monooxygenase/decarboxylase (succinate-forming)</fullName>
    </alternativeName>
</protein>
<evidence type="ECO:0000256" key="11">
    <source>
        <dbReference type="RuleBase" id="RU003682"/>
    </source>
</evidence>
<evidence type="ECO:0000313" key="13">
    <source>
        <dbReference type="EMBL" id="RAI57455.1"/>
    </source>
</evidence>
<keyword evidence="11" id="KW-0479">Metal-binding</keyword>
<dbReference type="Proteomes" id="UP000249065">
    <property type="component" value="Unassembled WGS sequence"/>
</dbReference>
<evidence type="ECO:0000256" key="3">
    <source>
        <dbReference type="ARBA" id="ARBA00012293"/>
    </source>
</evidence>
<dbReference type="PRINTS" id="PR00682">
    <property type="entry name" value="IPNSYNTHASE"/>
</dbReference>
<comment type="cofactor">
    <cofactor evidence="1">
        <name>Fe(2+)</name>
        <dbReference type="ChEBI" id="CHEBI:29033"/>
    </cofactor>
</comment>
<dbReference type="EC" id="1.13.12.19" evidence="4"/>
<feature type="domain" description="Fe2OG dioxygenase" evidence="12">
    <location>
        <begin position="173"/>
        <end position="273"/>
    </location>
</feature>
<dbReference type="Pfam" id="PF03171">
    <property type="entry name" value="2OG-FeII_Oxy"/>
    <property type="match status" value="1"/>
</dbReference>
<dbReference type="InterPro" id="IPR044861">
    <property type="entry name" value="IPNS-like_FE2OG_OXY"/>
</dbReference>
<sequence>MAAAAANAPTIPVLDLGPYLAGAPGAAEATAAQLRHICETIGFLFIVNHGVPAGLVAETFEAAARFHALPLERKLAVKVNPVLQGYMPLRGSTTRTSNLSTGNKPNENEAFFIKRRGEDAGAADRWPEDLPGFRATALRYYDAMDALAQRLLPLYAAALDLPADYFAPLCDDPLTGLRLTHYPPAAYGANEYGIAPHSDSSFITLLAQNKVPGLQVRTPEGAWIDAPVVPDSFVVNTGDILHRWSNGRFISTPHRAFNTSGGPRYAIPYFFHPNPDTLIDCLPSCAVFGEAPRYEAMTVEQYMAWFRGQNYDHVRKANAA</sequence>
<evidence type="ECO:0000256" key="5">
    <source>
        <dbReference type="ARBA" id="ARBA00019045"/>
    </source>
</evidence>
<gene>
    <name evidence="13" type="ORF">DOO78_18905</name>
</gene>
<dbReference type="GO" id="GO:0009693">
    <property type="term" value="P:ethylene biosynthetic process"/>
    <property type="evidence" value="ECO:0007669"/>
    <property type="project" value="UniProtKB-KW"/>
</dbReference>
<dbReference type="EC" id="1.14.20.7" evidence="3"/>
<keyword evidence="11" id="KW-0408">Iron</keyword>
<evidence type="ECO:0000256" key="1">
    <source>
        <dbReference type="ARBA" id="ARBA00001954"/>
    </source>
</evidence>
<dbReference type="Gene3D" id="2.60.120.330">
    <property type="entry name" value="B-lactam Antibiotic, Isopenicillin N Synthase, Chain"/>
    <property type="match status" value="1"/>
</dbReference>
<evidence type="ECO:0000313" key="14">
    <source>
        <dbReference type="Proteomes" id="UP000249065"/>
    </source>
</evidence>
<evidence type="ECO:0000259" key="12">
    <source>
        <dbReference type="PROSITE" id="PS51471"/>
    </source>
</evidence>
<evidence type="ECO:0000256" key="8">
    <source>
        <dbReference type="ARBA" id="ARBA00031282"/>
    </source>
</evidence>
<comment type="catalytic activity">
    <reaction evidence="10">
        <text>L-arginine + 2-oxoglutarate + O2 = guanidine + L-glutamate 5-semialdehyde + succinate + CO2</text>
        <dbReference type="Rhea" id="RHEA:31535"/>
        <dbReference type="ChEBI" id="CHEBI:15379"/>
        <dbReference type="ChEBI" id="CHEBI:16526"/>
        <dbReference type="ChEBI" id="CHEBI:16810"/>
        <dbReference type="ChEBI" id="CHEBI:30031"/>
        <dbReference type="ChEBI" id="CHEBI:30087"/>
        <dbReference type="ChEBI" id="CHEBI:32682"/>
        <dbReference type="ChEBI" id="CHEBI:58066"/>
        <dbReference type="EC" id="1.14.20.7"/>
    </reaction>
</comment>
<keyword evidence="6" id="KW-0266">Ethylene biosynthesis</keyword>
<comment type="catalytic activity">
    <reaction evidence="9">
        <text>2-oxoglutarate + O2 + 2 H(+) = ethene + 3 CO2 + H2O</text>
        <dbReference type="Rhea" id="RHEA:31523"/>
        <dbReference type="ChEBI" id="CHEBI:15377"/>
        <dbReference type="ChEBI" id="CHEBI:15378"/>
        <dbReference type="ChEBI" id="CHEBI:15379"/>
        <dbReference type="ChEBI" id="CHEBI:16526"/>
        <dbReference type="ChEBI" id="CHEBI:16810"/>
        <dbReference type="ChEBI" id="CHEBI:18153"/>
        <dbReference type="EC" id="1.13.12.19"/>
    </reaction>
</comment>
<dbReference type="EMBL" id="QLIX01000017">
    <property type="protein sequence ID" value="RAI57455.1"/>
    <property type="molecule type" value="Genomic_DNA"/>
</dbReference>
<comment type="caution">
    <text evidence="13">The sequence shown here is derived from an EMBL/GenBank/DDBJ whole genome shotgun (WGS) entry which is preliminary data.</text>
</comment>
<name>A0A327M4X4_9PROT</name>
<organism evidence="13 14">
    <name type="scientific">Roseicella frigidaeris</name>
    <dbReference type="NCBI Taxonomy" id="2230885"/>
    <lineage>
        <taxon>Bacteria</taxon>
        <taxon>Pseudomonadati</taxon>
        <taxon>Pseudomonadota</taxon>
        <taxon>Alphaproteobacteria</taxon>
        <taxon>Acetobacterales</taxon>
        <taxon>Roseomonadaceae</taxon>
        <taxon>Roseicella</taxon>
    </lineage>
</organism>
<keyword evidence="11" id="KW-0560">Oxidoreductase</keyword>
<comment type="pathway">
    <text evidence="2">Alkene biosynthesis; ethylene biosynthesis via 2-oxoglutarate.</text>
</comment>
<dbReference type="InterPro" id="IPR027443">
    <property type="entry name" value="IPNS-like_sf"/>
</dbReference>
<evidence type="ECO:0000256" key="6">
    <source>
        <dbReference type="ARBA" id="ARBA00022666"/>
    </source>
</evidence>
<dbReference type="PANTHER" id="PTHR47990">
    <property type="entry name" value="2-OXOGLUTARATE (2OG) AND FE(II)-DEPENDENT OXYGENASE SUPERFAMILY PROTEIN-RELATED"/>
    <property type="match status" value="1"/>
</dbReference>
<keyword evidence="14" id="KW-1185">Reference proteome</keyword>
<dbReference type="InterPro" id="IPR026992">
    <property type="entry name" value="DIOX_N"/>
</dbReference>
<dbReference type="RefSeq" id="WP_111471427.1">
    <property type="nucleotide sequence ID" value="NZ_QLIX01000017.1"/>
</dbReference>
<comment type="similarity">
    <text evidence="11">Belongs to the iron/ascorbate-dependent oxidoreductase family.</text>
</comment>
<dbReference type="InterPro" id="IPR050231">
    <property type="entry name" value="Iron_ascorbate_oxido_reductase"/>
</dbReference>
<dbReference type="OrthoDB" id="21825at2"/>
<dbReference type="GO" id="GO:0102276">
    <property type="term" value="F:2-oxoglutarate oxygenase/decarboxylase (ethylene-forming) activity"/>
    <property type="evidence" value="ECO:0007669"/>
    <property type="project" value="UniProtKB-EC"/>
</dbReference>
<accession>A0A327M4X4</accession>